<evidence type="ECO:0008006" key="4">
    <source>
        <dbReference type="Google" id="ProtNLM"/>
    </source>
</evidence>
<proteinExistence type="predicted"/>
<dbReference type="Gene3D" id="1.10.443.10">
    <property type="entry name" value="Intergrase catalytic core"/>
    <property type="match status" value="1"/>
</dbReference>
<dbReference type="SUPFAM" id="SSF56349">
    <property type="entry name" value="DNA breaking-rejoining enzymes"/>
    <property type="match status" value="1"/>
</dbReference>
<dbReference type="InterPro" id="IPR013762">
    <property type="entry name" value="Integrase-like_cat_sf"/>
</dbReference>
<dbReference type="GO" id="GO:0003677">
    <property type="term" value="F:DNA binding"/>
    <property type="evidence" value="ECO:0007669"/>
    <property type="project" value="InterPro"/>
</dbReference>
<dbReference type="GO" id="GO:0006310">
    <property type="term" value="P:DNA recombination"/>
    <property type="evidence" value="ECO:0007669"/>
    <property type="project" value="UniProtKB-KW"/>
</dbReference>
<reference evidence="2" key="2">
    <citation type="submission" date="2020-09" db="EMBL/GenBank/DDBJ databases">
        <authorList>
            <person name="Sun Q."/>
            <person name="Ohkuma M."/>
        </authorList>
    </citation>
    <scope>NUCLEOTIDE SEQUENCE</scope>
    <source>
        <strain evidence="2">JCM 4125</strain>
    </source>
</reference>
<reference evidence="2" key="1">
    <citation type="journal article" date="2014" name="Int. J. Syst. Evol. Microbiol.">
        <title>Complete genome sequence of Corynebacterium casei LMG S-19264T (=DSM 44701T), isolated from a smear-ripened cheese.</title>
        <authorList>
            <consortium name="US DOE Joint Genome Institute (JGI-PGF)"/>
            <person name="Walter F."/>
            <person name="Albersmeier A."/>
            <person name="Kalinowski J."/>
            <person name="Ruckert C."/>
        </authorList>
    </citation>
    <scope>NUCLEOTIDE SEQUENCE</scope>
    <source>
        <strain evidence="2">JCM 4125</strain>
    </source>
</reference>
<gene>
    <name evidence="2" type="ORF">GCM10010226_13240</name>
</gene>
<dbReference type="EMBL" id="BMSA01000002">
    <property type="protein sequence ID" value="GGT38094.1"/>
    <property type="molecule type" value="Genomic_DNA"/>
</dbReference>
<keyword evidence="3" id="KW-1185">Reference proteome</keyword>
<dbReference type="AlphaFoldDB" id="A0A918H4F4"/>
<comment type="caution">
    <text evidence="2">The sequence shown here is derived from an EMBL/GenBank/DDBJ whole genome shotgun (WGS) entry which is preliminary data.</text>
</comment>
<accession>A0A918H4F4</accession>
<dbReference type="InterPro" id="IPR011010">
    <property type="entry name" value="DNA_brk_join_enz"/>
</dbReference>
<dbReference type="GO" id="GO:0015074">
    <property type="term" value="P:DNA integration"/>
    <property type="evidence" value="ECO:0007669"/>
    <property type="project" value="InterPro"/>
</dbReference>
<organism evidence="2 3">
    <name type="scientific">Streptomyces phaeofaciens</name>
    <dbReference type="NCBI Taxonomy" id="68254"/>
    <lineage>
        <taxon>Bacteria</taxon>
        <taxon>Bacillati</taxon>
        <taxon>Actinomycetota</taxon>
        <taxon>Actinomycetes</taxon>
        <taxon>Kitasatosporales</taxon>
        <taxon>Streptomycetaceae</taxon>
        <taxon>Streptomyces</taxon>
    </lineage>
</organism>
<evidence type="ECO:0000313" key="2">
    <source>
        <dbReference type="EMBL" id="GGT38094.1"/>
    </source>
</evidence>
<name>A0A918H4F4_9ACTN</name>
<protein>
    <recommendedName>
        <fullName evidence="4">Integrase</fullName>
    </recommendedName>
</protein>
<dbReference type="Proteomes" id="UP000646776">
    <property type="component" value="Unassembled WGS sequence"/>
</dbReference>
<evidence type="ECO:0000256" key="1">
    <source>
        <dbReference type="ARBA" id="ARBA00023172"/>
    </source>
</evidence>
<evidence type="ECO:0000313" key="3">
    <source>
        <dbReference type="Proteomes" id="UP000646776"/>
    </source>
</evidence>
<sequence length="80" mass="9076">MYRRPTAASGRRLASSRCRRPYDLRHSALSTWLNAGVDPADAAERAGNSVEVLLTRYAKRLDGGQDIANRRIEDLLREYE</sequence>
<keyword evidence="1" id="KW-0233">DNA recombination</keyword>